<protein>
    <submittedName>
        <fullName evidence="1">Uncharacterized protein</fullName>
    </submittedName>
</protein>
<accession>C2FTZ5</accession>
<sequence length="88" mass="10116">MKFFIKIYFIGLLGLGLALMMSCRKDTGNYNYIKINEAIVSNLDSLYIVNRGEILNINPKISYSLDPTGDTVNYIYEWLLTKKEGLKQ</sequence>
<organism evidence="1 2">
    <name type="scientific">Sphingobacterium spiritivorum ATCC 33300</name>
    <dbReference type="NCBI Taxonomy" id="525372"/>
    <lineage>
        <taxon>Bacteria</taxon>
        <taxon>Pseudomonadati</taxon>
        <taxon>Bacteroidota</taxon>
        <taxon>Sphingobacteriia</taxon>
        <taxon>Sphingobacteriales</taxon>
        <taxon>Sphingobacteriaceae</taxon>
        <taxon>Sphingobacterium</taxon>
    </lineage>
</organism>
<dbReference type="Proteomes" id="UP000006241">
    <property type="component" value="Unassembled WGS sequence"/>
</dbReference>
<proteinExistence type="predicted"/>
<evidence type="ECO:0000313" key="2">
    <source>
        <dbReference type="Proteomes" id="UP000006241"/>
    </source>
</evidence>
<name>C2FTZ5_SPHSI</name>
<dbReference type="HOGENOM" id="CLU_2467430_0_0_10"/>
<dbReference type="AlphaFoldDB" id="C2FTZ5"/>
<dbReference type="EMBL" id="ACHB01000018">
    <property type="protein sequence ID" value="EEI93625.1"/>
    <property type="molecule type" value="Genomic_DNA"/>
</dbReference>
<evidence type="ECO:0000313" key="1">
    <source>
        <dbReference type="EMBL" id="EEI93625.1"/>
    </source>
</evidence>
<comment type="caution">
    <text evidence="1">The sequence shown here is derived from an EMBL/GenBank/DDBJ whole genome shotgun (WGS) entry which is preliminary data.</text>
</comment>
<dbReference type="PROSITE" id="PS51257">
    <property type="entry name" value="PROKAR_LIPOPROTEIN"/>
    <property type="match status" value="1"/>
</dbReference>
<reference evidence="1 2" key="1">
    <citation type="submission" date="2009-01" db="EMBL/GenBank/DDBJ databases">
        <authorList>
            <person name="Qin X."/>
            <person name="Bachman B."/>
            <person name="Battles P."/>
            <person name="Bell A."/>
            <person name="Bess C."/>
            <person name="Bickham C."/>
            <person name="Chaboub L."/>
            <person name="Chen D."/>
            <person name="Coyle M."/>
            <person name="Deiros D.R."/>
            <person name="Dinh H."/>
            <person name="Forbes L."/>
            <person name="Fowler G."/>
            <person name="Francisco L."/>
            <person name="Fu Q."/>
            <person name="Gubbala S."/>
            <person name="Hale W."/>
            <person name="Han Y."/>
            <person name="Hemphill L."/>
            <person name="Highlander S.K."/>
            <person name="Hirani K."/>
            <person name="Hogues M."/>
            <person name="Jackson L."/>
            <person name="Jakkamsetti A."/>
            <person name="Javaid M."/>
            <person name="Jiang H."/>
            <person name="Korchina V."/>
            <person name="Kovar C."/>
            <person name="Lara F."/>
            <person name="Lee S."/>
            <person name="Mata R."/>
            <person name="Mathew T."/>
            <person name="Moen C."/>
            <person name="Morales K."/>
            <person name="Munidasa M."/>
            <person name="Nazareth L."/>
            <person name="Ngo R."/>
            <person name="Nguyen L."/>
            <person name="Okwuonu G."/>
            <person name="Ongeri F."/>
            <person name="Patil S."/>
            <person name="Petrosino J."/>
            <person name="Pham C."/>
            <person name="Pham P."/>
            <person name="Pu L.-L."/>
            <person name="Puazo M."/>
            <person name="Raj R."/>
            <person name="Reid J."/>
            <person name="Rouhana J."/>
            <person name="Saada N."/>
            <person name="Shang Y."/>
            <person name="Simmons D."/>
            <person name="Thornton R."/>
            <person name="Warren J."/>
            <person name="Weissenberger G."/>
            <person name="Zhang J."/>
            <person name="Zhang L."/>
            <person name="Zhou C."/>
            <person name="Zhu D."/>
            <person name="Muzny D."/>
            <person name="Worley K."/>
            <person name="Gibbs R."/>
        </authorList>
    </citation>
    <scope>NUCLEOTIDE SEQUENCE [LARGE SCALE GENOMIC DNA]</scope>
    <source>
        <strain evidence="1 2">ATCC 33300</strain>
    </source>
</reference>
<gene>
    <name evidence="1" type="ORF">HMPREF0765_0777</name>
</gene>